<gene>
    <name evidence="1" type="ORF">JCM19241_2354</name>
</gene>
<dbReference type="AlphaFoldDB" id="A0A0B8QE28"/>
<proteinExistence type="predicted"/>
<sequence length="43" mass="4859">MPSSYPVVFNGRYVGLLQRDAIAAWIANFYQPEAEQKEELSVA</sequence>
<organism evidence="1 2">
    <name type="scientific">Vibrio ishigakensis</name>
    <dbReference type="NCBI Taxonomy" id="1481914"/>
    <lineage>
        <taxon>Bacteria</taxon>
        <taxon>Pseudomonadati</taxon>
        <taxon>Pseudomonadota</taxon>
        <taxon>Gammaproteobacteria</taxon>
        <taxon>Vibrionales</taxon>
        <taxon>Vibrionaceae</taxon>
        <taxon>Vibrio</taxon>
    </lineage>
</organism>
<name>A0A0B8QE28_9VIBR</name>
<comment type="caution">
    <text evidence="1">The sequence shown here is derived from an EMBL/GenBank/DDBJ whole genome shotgun (WGS) entry which is preliminary data.</text>
</comment>
<accession>A0A0B8QE28</accession>
<reference evidence="1 2" key="1">
    <citation type="submission" date="2015-01" db="EMBL/GenBank/DDBJ databases">
        <title>Vibrio sp. C94 JCM 19241 whole genome shotgun sequence.</title>
        <authorList>
            <person name="Sawabe T."/>
            <person name="Meirelles P."/>
            <person name="Feng G."/>
            <person name="Sayaka M."/>
            <person name="Hattori M."/>
            <person name="Ohkuma M."/>
        </authorList>
    </citation>
    <scope>NUCLEOTIDE SEQUENCE [LARGE SCALE GENOMIC DNA]</scope>
    <source>
        <strain evidence="2">JCM 19241</strain>
    </source>
</reference>
<dbReference type="Proteomes" id="UP000031666">
    <property type="component" value="Unassembled WGS sequence"/>
</dbReference>
<evidence type="ECO:0000313" key="1">
    <source>
        <dbReference type="EMBL" id="GAM72899.1"/>
    </source>
</evidence>
<evidence type="ECO:0000313" key="2">
    <source>
        <dbReference type="Proteomes" id="UP000031666"/>
    </source>
</evidence>
<reference evidence="1 2" key="2">
    <citation type="submission" date="2015-01" db="EMBL/GenBank/DDBJ databases">
        <authorList>
            <consortium name="NBRP consortium"/>
            <person name="Sawabe T."/>
            <person name="Meirelles P."/>
            <person name="Feng G."/>
            <person name="Sayaka M."/>
            <person name="Hattori M."/>
            <person name="Ohkuma M."/>
        </authorList>
    </citation>
    <scope>NUCLEOTIDE SEQUENCE [LARGE SCALE GENOMIC DNA]</scope>
    <source>
        <strain evidence="2">JCM 19241</strain>
    </source>
</reference>
<dbReference type="STRING" id="1481914.JCM19241_2354"/>
<protein>
    <submittedName>
        <fullName evidence="1">Uncharacterized protein</fullName>
    </submittedName>
</protein>
<dbReference type="EMBL" id="BBSC01000001">
    <property type="protein sequence ID" value="GAM72899.1"/>
    <property type="molecule type" value="Genomic_DNA"/>
</dbReference>